<keyword evidence="5" id="KW-0227">DNA damage</keyword>
<reference evidence="13" key="1">
    <citation type="submission" date="2025-08" db="UniProtKB">
        <authorList>
            <consortium name="RefSeq"/>
        </authorList>
    </citation>
    <scope>IDENTIFICATION</scope>
    <source>
        <tissue evidence="13">Whole sample</tissue>
    </source>
</reference>
<feature type="repeat" description="WD" evidence="9">
    <location>
        <begin position="122"/>
        <end position="163"/>
    </location>
</feature>
<evidence type="ECO:0000313" key="13">
    <source>
        <dbReference type="RefSeq" id="XP_022291460.1"/>
    </source>
</evidence>
<evidence type="ECO:0000313" key="12">
    <source>
        <dbReference type="Proteomes" id="UP000694844"/>
    </source>
</evidence>
<dbReference type="PROSITE" id="PS00678">
    <property type="entry name" value="WD_REPEATS_1"/>
    <property type="match status" value="1"/>
</dbReference>
<keyword evidence="12" id="KW-1185">Reference proteome</keyword>
<dbReference type="PROSITE" id="PS50082">
    <property type="entry name" value="WD_REPEATS_2"/>
    <property type="match status" value="3"/>
</dbReference>
<comment type="similarity">
    <text evidence="2">Belongs to the WD repeat HIR1 family.</text>
</comment>
<dbReference type="PRINTS" id="PR00319">
    <property type="entry name" value="GPROTEINB"/>
</dbReference>
<protein>
    <submittedName>
        <fullName evidence="13">Chromatin assembly factor 1 subunit B-like isoform X2</fullName>
    </submittedName>
</protein>
<evidence type="ECO:0000256" key="3">
    <source>
        <dbReference type="ARBA" id="ARBA00022574"/>
    </source>
</evidence>
<evidence type="ECO:0000256" key="6">
    <source>
        <dbReference type="ARBA" id="ARBA00022853"/>
    </source>
</evidence>
<keyword evidence="3 9" id="KW-0853">WD repeat</keyword>
<feature type="compositionally biased region" description="Polar residues" evidence="10">
    <location>
        <begin position="505"/>
        <end position="514"/>
    </location>
</feature>
<feature type="domain" description="CAF1B/HIR1 beta-propeller" evidence="11">
    <location>
        <begin position="1"/>
        <end position="398"/>
    </location>
</feature>
<feature type="compositionally biased region" description="Polar residues" evidence="10">
    <location>
        <begin position="455"/>
        <end position="467"/>
    </location>
</feature>
<evidence type="ECO:0000256" key="5">
    <source>
        <dbReference type="ARBA" id="ARBA00022763"/>
    </source>
</evidence>
<dbReference type="PANTHER" id="PTHR15271">
    <property type="entry name" value="CHROMATIN ASSEMBLY FACTOR 1 SUBUNIT B"/>
    <property type="match status" value="1"/>
</dbReference>
<dbReference type="GO" id="GO:0006335">
    <property type="term" value="P:DNA replication-dependent chromatin assembly"/>
    <property type="evidence" value="ECO:0007669"/>
    <property type="project" value="InterPro"/>
</dbReference>
<dbReference type="InterPro" id="IPR055410">
    <property type="entry name" value="Beta-prop_CAF1B_HIR1"/>
</dbReference>
<evidence type="ECO:0000256" key="4">
    <source>
        <dbReference type="ARBA" id="ARBA00022737"/>
    </source>
</evidence>
<dbReference type="PROSITE" id="PS50294">
    <property type="entry name" value="WD_REPEATS_REGION"/>
    <property type="match status" value="2"/>
</dbReference>
<keyword evidence="8" id="KW-0539">Nucleus</keyword>
<dbReference type="AlphaFoldDB" id="A0A8B8AJV7"/>
<dbReference type="GeneID" id="111102843"/>
<accession>A0A8B8AJV7</accession>
<dbReference type="GO" id="GO:0006334">
    <property type="term" value="P:nucleosome assembly"/>
    <property type="evidence" value="ECO:0007669"/>
    <property type="project" value="TreeGrafter"/>
</dbReference>
<evidence type="ECO:0000256" key="1">
    <source>
        <dbReference type="ARBA" id="ARBA00004123"/>
    </source>
</evidence>
<feature type="compositionally biased region" description="Low complexity" evidence="10">
    <location>
        <begin position="421"/>
        <end position="432"/>
    </location>
</feature>
<evidence type="ECO:0000256" key="7">
    <source>
        <dbReference type="ARBA" id="ARBA00023204"/>
    </source>
</evidence>
<feature type="region of interest" description="Disordered" evidence="10">
    <location>
        <begin position="409"/>
        <end position="439"/>
    </location>
</feature>
<dbReference type="InterPro" id="IPR001632">
    <property type="entry name" value="WD40_G-protein_beta-like"/>
</dbReference>
<keyword evidence="4" id="KW-0677">Repeat</keyword>
<feature type="region of interest" description="Disordered" evidence="10">
    <location>
        <begin position="455"/>
        <end position="474"/>
    </location>
</feature>
<dbReference type="InterPro" id="IPR001680">
    <property type="entry name" value="WD40_rpt"/>
</dbReference>
<evidence type="ECO:0000256" key="9">
    <source>
        <dbReference type="PROSITE-ProRule" id="PRU00221"/>
    </source>
</evidence>
<dbReference type="InterPro" id="IPR036322">
    <property type="entry name" value="WD40_repeat_dom_sf"/>
</dbReference>
<feature type="region of interest" description="Disordered" evidence="10">
    <location>
        <begin position="480"/>
        <end position="575"/>
    </location>
</feature>
<dbReference type="Proteomes" id="UP000694844">
    <property type="component" value="Chromosome 7"/>
</dbReference>
<gene>
    <name evidence="13" type="primary">LOC111102843</name>
</gene>
<dbReference type="RefSeq" id="XP_022291460.1">
    <property type="nucleotide sequence ID" value="XM_022435752.1"/>
</dbReference>
<name>A0A8B8AJV7_CRAVI</name>
<feature type="repeat" description="WD" evidence="9">
    <location>
        <begin position="164"/>
        <end position="205"/>
    </location>
</feature>
<keyword evidence="7" id="KW-0234">DNA repair</keyword>
<proteinExistence type="inferred from homology"/>
<keyword evidence="6" id="KW-0156">Chromatin regulator</keyword>
<dbReference type="GO" id="GO:0033186">
    <property type="term" value="C:CAF-1 complex"/>
    <property type="evidence" value="ECO:0007669"/>
    <property type="project" value="TreeGrafter"/>
</dbReference>
<feature type="compositionally biased region" description="Basic and acidic residues" evidence="10">
    <location>
        <begin position="409"/>
        <end position="420"/>
    </location>
</feature>
<dbReference type="OrthoDB" id="71227at2759"/>
<dbReference type="InterPro" id="IPR019775">
    <property type="entry name" value="WD40_repeat_CS"/>
</dbReference>
<dbReference type="GO" id="GO:0005634">
    <property type="term" value="C:nucleus"/>
    <property type="evidence" value="ECO:0007669"/>
    <property type="project" value="UniProtKB-SubCell"/>
</dbReference>
<comment type="subcellular location">
    <subcellularLocation>
        <location evidence="1">Nucleus</location>
    </subcellularLocation>
</comment>
<evidence type="ECO:0000259" key="11">
    <source>
        <dbReference type="Pfam" id="PF24105"/>
    </source>
</evidence>
<dbReference type="SMART" id="SM00320">
    <property type="entry name" value="WD40"/>
    <property type="match status" value="5"/>
</dbReference>
<dbReference type="Gene3D" id="2.130.10.10">
    <property type="entry name" value="YVTN repeat-like/Quinoprotein amine dehydrogenase"/>
    <property type="match status" value="2"/>
</dbReference>
<evidence type="ECO:0000256" key="10">
    <source>
        <dbReference type="SAM" id="MobiDB-lite"/>
    </source>
</evidence>
<organism evidence="12 13">
    <name type="scientific">Crassostrea virginica</name>
    <name type="common">Eastern oyster</name>
    <dbReference type="NCBI Taxonomy" id="6565"/>
    <lineage>
        <taxon>Eukaryota</taxon>
        <taxon>Metazoa</taxon>
        <taxon>Spiralia</taxon>
        <taxon>Lophotrochozoa</taxon>
        <taxon>Mollusca</taxon>
        <taxon>Bivalvia</taxon>
        <taxon>Autobranchia</taxon>
        <taxon>Pteriomorphia</taxon>
        <taxon>Ostreida</taxon>
        <taxon>Ostreoidea</taxon>
        <taxon>Ostreidae</taxon>
        <taxon>Crassostrea</taxon>
    </lineage>
</organism>
<dbReference type="Pfam" id="PF24105">
    <property type="entry name" value="Beta-prop_CAF1B_HIR1"/>
    <property type="match status" value="1"/>
</dbReference>
<sequence>MKVTTPEISWHERDPVYSADFQPGTHAIQRIATAGVDKYTRIWKVNIETDGKCAVEFLSNLKRHSKSVNVCRFSPDGDHLATAGDDEVVIIWKLSDSSVNPGNLFQDEDEDNKENWVTCKIFRGHLAEVYDLCWSADGKKIVSGSMDNTAIVWDVVKEQRLALFNEHKSFVQGVAMDPLNEYVATMSTDRSCRIFNISSKNCVFNVSKMSLPVPKNSEGTPETKPKSFRMFHDDTMRSFFRRLCFSPDGEILIVPAGCMELGENKVINATYLMSRHSLNKPAAYLPSPHKITVCVRCCPCYFKLKNNTENSPDHSNNNKKEWEKCKSLFALPYRMVFAVGTEDAVLLYDTQQQSPFAYISNIHYHQLSDLAWSPDGHTLLISSTDGYCTFIRFGDDELGELYTDVKVQDSSEVKAEKSTSEKSSPTASSVSSKSEEPVVMDMDTSSGELNLILETTNDATSPVPTAQDQKDSKTSAIMDTNNAEGEKTPSGIQTTPLGPGKQEVRQSSTSTPTGSKPAPEAGSKGTPTGSKSVPEAGSKGTPTGSKSVPEAGSKGTPSGQPRRIQFITLSNGKAS</sequence>
<evidence type="ECO:0000256" key="8">
    <source>
        <dbReference type="ARBA" id="ARBA00023242"/>
    </source>
</evidence>
<feature type="repeat" description="WD" evidence="9">
    <location>
        <begin position="61"/>
        <end position="95"/>
    </location>
</feature>
<dbReference type="SUPFAM" id="SSF50978">
    <property type="entry name" value="WD40 repeat-like"/>
    <property type="match status" value="1"/>
</dbReference>
<evidence type="ECO:0000256" key="2">
    <source>
        <dbReference type="ARBA" id="ARBA00007306"/>
    </source>
</evidence>
<dbReference type="GO" id="GO:0006281">
    <property type="term" value="P:DNA repair"/>
    <property type="evidence" value="ECO:0007669"/>
    <property type="project" value="UniProtKB-KW"/>
</dbReference>
<dbReference type="PANTHER" id="PTHR15271:SF4">
    <property type="entry name" value="CHROMATIN ASSEMBLY FACTOR 1 SUBUNIT B"/>
    <property type="match status" value="1"/>
</dbReference>
<dbReference type="InterPro" id="IPR015943">
    <property type="entry name" value="WD40/YVTN_repeat-like_dom_sf"/>
</dbReference>
<dbReference type="InterPro" id="IPR045145">
    <property type="entry name" value="PTHR15271"/>
</dbReference>